<sequence>MQNIIKSILEEIDAMLSGHFIPYFKVAIGLAMVVALIFSLVLSHGSVFEGKIAVIDLDGSKYSTELITKINTSPYIQVSEVIRSPVNPITLVSHDRNLGVLYIPKGLEKNIKKGEQTVNLGYFVDDTNDAQNSKVLPSLNEYIPELGAEISVNRISALGLGRDGTEATLSPMQIKSRNMFNPASSSTISTIVYFVYFFSSLTYGLTSLMIVGRLKATGMWNTVMERGPLALMARTTPYALFYTTGLTLISAILVVFGQLRFDGNYFAFLPSIFMTGLAFGWLGLLLSWNTKDPGQGASRMIFLVPPGFIMGGSTMAVGILPAWAYYASHCFPLVWLFRFFRDFAMRGRSLIDMLATYGAYIIFLTVIAAIVVTVYYHTQKSYNQNKAIENC</sequence>
<dbReference type="InterPro" id="IPR013525">
    <property type="entry name" value="ABC2_TM"/>
</dbReference>
<dbReference type="Proteomes" id="UP000030901">
    <property type="component" value="Chromosome"/>
</dbReference>
<evidence type="ECO:0000256" key="1">
    <source>
        <dbReference type="ARBA" id="ARBA00004651"/>
    </source>
</evidence>
<organism evidence="8 9">
    <name type="scientific">Frischella perrara</name>
    <dbReference type="NCBI Taxonomy" id="1267021"/>
    <lineage>
        <taxon>Bacteria</taxon>
        <taxon>Pseudomonadati</taxon>
        <taxon>Pseudomonadota</taxon>
        <taxon>Gammaproteobacteria</taxon>
        <taxon>Orbales</taxon>
        <taxon>Orbaceae</taxon>
        <taxon>Frischella</taxon>
    </lineage>
</organism>
<evidence type="ECO:0000256" key="5">
    <source>
        <dbReference type="ARBA" id="ARBA00023136"/>
    </source>
</evidence>
<evidence type="ECO:0000256" key="2">
    <source>
        <dbReference type="ARBA" id="ARBA00022475"/>
    </source>
</evidence>
<dbReference type="PANTHER" id="PTHR30294">
    <property type="entry name" value="MEMBRANE COMPONENT OF ABC TRANSPORTER YHHJ-RELATED"/>
    <property type="match status" value="1"/>
</dbReference>
<feature type="transmembrane region" description="Helical" evidence="6">
    <location>
        <begin position="353"/>
        <end position="376"/>
    </location>
</feature>
<evidence type="ECO:0000256" key="3">
    <source>
        <dbReference type="ARBA" id="ARBA00022692"/>
    </source>
</evidence>
<keyword evidence="9" id="KW-1185">Reference proteome</keyword>
<dbReference type="InterPro" id="IPR051449">
    <property type="entry name" value="ABC-2_transporter_component"/>
</dbReference>
<dbReference type="EMBL" id="CP009056">
    <property type="protein sequence ID" value="AJA43954.1"/>
    <property type="molecule type" value="Genomic_DNA"/>
</dbReference>
<dbReference type="GO" id="GO:0140359">
    <property type="term" value="F:ABC-type transporter activity"/>
    <property type="evidence" value="ECO:0007669"/>
    <property type="project" value="InterPro"/>
</dbReference>
<dbReference type="OrthoDB" id="10253at2"/>
<dbReference type="AlphaFoldDB" id="A0A0A7RXE2"/>
<evidence type="ECO:0000256" key="4">
    <source>
        <dbReference type="ARBA" id="ARBA00022989"/>
    </source>
</evidence>
<dbReference type="Pfam" id="PF12698">
    <property type="entry name" value="ABC2_membrane_3"/>
    <property type="match status" value="1"/>
</dbReference>
<dbReference type="GO" id="GO:0005886">
    <property type="term" value="C:plasma membrane"/>
    <property type="evidence" value="ECO:0007669"/>
    <property type="project" value="UniProtKB-SubCell"/>
</dbReference>
<feature type="domain" description="ABC-2 type transporter transmembrane" evidence="7">
    <location>
        <begin position="28"/>
        <end position="371"/>
    </location>
</feature>
<feature type="transmembrane region" description="Helical" evidence="6">
    <location>
        <begin position="300"/>
        <end position="317"/>
    </location>
</feature>
<dbReference type="PANTHER" id="PTHR30294:SF29">
    <property type="entry name" value="MULTIDRUG ABC TRANSPORTER PERMEASE YBHS-RELATED"/>
    <property type="match status" value="1"/>
</dbReference>
<dbReference type="Gene3D" id="3.40.1710.10">
    <property type="entry name" value="abc type-2 transporter like domain"/>
    <property type="match status" value="1"/>
</dbReference>
<evidence type="ECO:0000256" key="6">
    <source>
        <dbReference type="SAM" id="Phobius"/>
    </source>
</evidence>
<keyword evidence="3 6" id="KW-0812">Transmembrane</keyword>
<comment type="subcellular location">
    <subcellularLocation>
        <location evidence="1">Cell membrane</location>
        <topology evidence="1">Multi-pass membrane protein</topology>
    </subcellularLocation>
</comment>
<protein>
    <submittedName>
        <fullName evidence="8">ABC-type multidrug transport system, permease component</fullName>
    </submittedName>
</protein>
<evidence type="ECO:0000313" key="8">
    <source>
        <dbReference type="EMBL" id="AJA43954.1"/>
    </source>
</evidence>
<accession>A0A0A7RXE2</accession>
<feature type="transmembrane region" description="Helical" evidence="6">
    <location>
        <begin position="20"/>
        <end position="42"/>
    </location>
</feature>
<reference evidence="8 9" key="1">
    <citation type="journal article" date="2014" name="Appl. Environ. Microbiol.">
        <title>Gut symbionts from distinct hosts exhibit genotoxic activity via divergent colibactin biosynthetic pathways.</title>
        <authorList>
            <person name="Engel P."/>
            <person name="Vizcaino M.I."/>
            <person name="Crawford J.M."/>
        </authorList>
    </citation>
    <scope>NUCLEOTIDE SEQUENCE [LARGE SCALE GENOMIC DNA]</scope>
    <source>
        <strain evidence="8 9">PEB0191</strain>
    </source>
</reference>
<name>A0A0A7RXE2_FRIPE</name>
<feature type="transmembrane region" description="Helical" evidence="6">
    <location>
        <begin position="239"/>
        <end position="259"/>
    </location>
</feature>
<feature type="transmembrane region" description="Helical" evidence="6">
    <location>
        <begin position="265"/>
        <end position="288"/>
    </location>
</feature>
<keyword evidence="4 6" id="KW-1133">Transmembrane helix</keyword>
<dbReference type="HOGENOM" id="CLU_057681_0_0_6"/>
<feature type="transmembrane region" description="Helical" evidence="6">
    <location>
        <begin position="191"/>
        <end position="211"/>
    </location>
</feature>
<keyword evidence="2" id="KW-1003">Cell membrane</keyword>
<evidence type="ECO:0000259" key="7">
    <source>
        <dbReference type="Pfam" id="PF12698"/>
    </source>
</evidence>
<keyword evidence="5 6" id="KW-0472">Membrane</keyword>
<proteinExistence type="predicted"/>
<evidence type="ECO:0000313" key="9">
    <source>
        <dbReference type="Proteomes" id="UP000030901"/>
    </source>
</evidence>
<dbReference type="KEGG" id="fpp:FPB0191_00088"/>
<gene>
    <name evidence="8" type="ORF">FPB0191_00088</name>
</gene>
<dbReference type="STRING" id="1267021.FPB0191_00088"/>